<keyword evidence="1" id="KW-0812">Transmembrane</keyword>
<keyword evidence="1" id="KW-1133">Transmembrane helix</keyword>
<accession>A0AB33KG61</accession>
<evidence type="ECO:0000256" key="1">
    <source>
        <dbReference type="SAM" id="Phobius"/>
    </source>
</evidence>
<evidence type="ECO:0008006" key="3">
    <source>
        <dbReference type="Google" id="ProtNLM"/>
    </source>
</evidence>
<feature type="transmembrane region" description="Helical" evidence="1">
    <location>
        <begin position="212"/>
        <end position="232"/>
    </location>
</feature>
<dbReference type="AlphaFoldDB" id="A0AB33KG61"/>
<reference evidence="2" key="1">
    <citation type="submission" date="2024-07" db="EMBL/GenBank/DDBJ databases">
        <title>Complete genome sequences of cellulolytic bacteria, Kitasatospora sp. CMC57 and Streptomyces sp. CMC78, isolated from Japanese agricultural soil.</title>
        <authorList>
            <person name="Hashimoto T."/>
            <person name="Ito M."/>
            <person name="Iwamoto M."/>
            <person name="Fukahori D."/>
            <person name="Shoda T."/>
            <person name="Sakoda M."/>
            <person name="Morohoshi T."/>
            <person name="Mitsuboshi M."/>
            <person name="Nishizawa T."/>
        </authorList>
    </citation>
    <scope>NUCLEOTIDE SEQUENCE</scope>
    <source>
        <strain evidence="2">CMC78</strain>
    </source>
</reference>
<protein>
    <recommendedName>
        <fullName evidence="3">ABC transporter</fullName>
    </recommendedName>
</protein>
<proteinExistence type="predicted"/>
<feature type="transmembrane region" description="Helical" evidence="1">
    <location>
        <begin position="96"/>
        <end position="118"/>
    </location>
</feature>
<feature type="transmembrane region" description="Helical" evidence="1">
    <location>
        <begin position="34"/>
        <end position="53"/>
    </location>
</feature>
<feature type="transmembrane region" description="Helical" evidence="1">
    <location>
        <begin position="312"/>
        <end position="330"/>
    </location>
</feature>
<dbReference type="EMBL" id="AP035884">
    <property type="protein sequence ID" value="BFP54103.1"/>
    <property type="molecule type" value="Genomic_DNA"/>
</dbReference>
<evidence type="ECO:0000313" key="2">
    <source>
        <dbReference type="EMBL" id="BFP54103.1"/>
    </source>
</evidence>
<sequence>MSTLTRPKPDTTTAVPAPLRGSVRVLLRLHRRSLWSAGAFLAAVAAALVAAVLRADHLVEDFAKSGCTTTGSLRSCFQPARSYADSMLEVSRISDYASLVLVALPAVVGAFVAGPLIAREGENGTFRLSWTQSVSPVQWLTARLTTSAMLVVPGTLALTAVLAWARPRTGVEYPAEWYELDTFLASGTVPVAHVLLALALGALIGLRLRRTVPAMAVSLVISGLVTVALVRLRDSLWSVTRDIFVPSSGYIWPDRAAVVEWGYITSGGDRLPADICTNALDLDVCRSEHSVAHGYLEYHPASHYWPLQLVETGILLALAALAVFAAFRVLRRLHG</sequence>
<gene>
    <name evidence="2" type="ORF">SCMC78_39100</name>
</gene>
<dbReference type="RefSeq" id="WP_397724280.1">
    <property type="nucleotide sequence ID" value="NZ_AP035884.1"/>
</dbReference>
<feature type="transmembrane region" description="Helical" evidence="1">
    <location>
        <begin position="183"/>
        <end position="205"/>
    </location>
</feature>
<keyword evidence="1" id="KW-0472">Membrane</keyword>
<dbReference type="KEGG" id="stcm:SCMC78_39100"/>
<feature type="transmembrane region" description="Helical" evidence="1">
    <location>
        <begin position="139"/>
        <end position="163"/>
    </location>
</feature>
<name>A0AB33KG61_9ACTN</name>
<organism evidence="2">
    <name type="scientific">Streptomyces sp. CMC78</name>
    <dbReference type="NCBI Taxonomy" id="3231512"/>
    <lineage>
        <taxon>Bacteria</taxon>
        <taxon>Bacillati</taxon>
        <taxon>Actinomycetota</taxon>
        <taxon>Actinomycetes</taxon>
        <taxon>Kitasatosporales</taxon>
        <taxon>Streptomycetaceae</taxon>
        <taxon>Streptomyces</taxon>
    </lineage>
</organism>